<feature type="compositionally biased region" description="Polar residues" evidence="1">
    <location>
        <begin position="495"/>
        <end position="509"/>
    </location>
</feature>
<dbReference type="RefSeq" id="WP_002639809.1">
    <property type="nucleotide sequence ID" value="NZ_CP012109.1"/>
</dbReference>
<feature type="compositionally biased region" description="Low complexity" evidence="1">
    <location>
        <begin position="372"/>
        <end position="381"/>
    </location>
</feature>
<gene>
    <name evidence="2" type="ORF">A176_003950</name>
</gene>
<evidence type="ECO:0000313" key="3">
    <source>
        <dbReference type="Proteomes" id="UP000009026"/>
    </source>
</evidence>
<feature type="compositionally biased region" description="Low complexity" evidence="1">
    <location>
        <begin position="393"/>
        <end position="406"/>
    </location>
</feature>
<sequence length="548" mass="56263">MSSTLESYELIRFAEAFEARLATAGEMLTSRPGLDPEKGWLTTALELVRTARAPTEGVLDRVKDLPELEEAREEYAFHQQGLWVDALEKLHAGITFTASSRAPVIEALFPHLKFPQLRRAPREAVLEYATSYERRTKSAYVTRIVARDDFALVRPVMEQVLVAHNAWRTSHEPGPLTLEQEGLLREELVSLGRKLEQSLRQARLLAEAALVPVPTVYEAAGLHLKPKRRAGRGLSLADDALAGFDDAGDSMEPTEAELAEVAALDAGGDVAPPAGTALGETTTAATASGDGRSPESAQQEAAGTASPAPAEASSEKGDGAATATEGVTGAEASATTSPEAAAPTTEGGAPSPQTETSASPRDSAVEAHDGAEAAPKAPASRAGRRGRKKAEAPEPVAPEAAPSPGEDGAPRASTKGDAGADDSSGTHAGTAQASHASPQGDAGADDRTGTRAGTAQSSRASLQGDAGADDRARTRAGTAQASRASPQGDAEADGSTGTRAGTAQSSHASPQGDAGADDRTGTRAGEAQAPRVRKKKGASPSSSTTEST</sequence>
<dbReference type="STRING" id="1297742.A176_003950"/>
<protein>
    <submittedName>
        <fullName evidence="2">Cytoplasmic axial filament protein CafA and Ribonuclease G</fullName>
    </submittedName>
</protein>
<reference evidence="2 3" key="1">
    <citation type="journal article" date="2016" name="PLoS ONE">
        <title>Complete Genome Sequence and Comparative Genomics of a Novel Myxobacterium Myxococcus hansupus.</title>
        <authorList>
            <person name="Sharma G."/>
            <person name="Narwani T."/>
            <person name="Subramanian S."/>
        </authorList>
    </citation>
    <scope>NUCLEOTIDE SEQUENCE [LARGE SCALE GENOMIC DNA]</scope>
    <source>
        <strain evidence="3">mixupus</strain>
    </source>
</reference>
<accession>A0A0H4WZK3</accession>
<proteinExistence type="predicted"/>
<name>A0A0H4WZK3_9BACT</name>
<dbReference type="EMBL" id="CP012109">
    <property type="protein sequence ID" value="AKQ67038.1"/>
    <property type="molecule type" value="Genomic_DNA"/>
</dbReference>
<dbReference type="KEGG" id="mym:A176_003950"/>
<evidence type="ECO:0000256" key="1">
    <source>
        <dbReference type="SAM" id="MobiDB-lite"/>
    </source>
</evidence>
<feature type="region of interest" description="Disordered" evidence="1">
    <location>
        <begin position="267"/>
        <end position="548"/>
    </location>
</feature>
<evidence type="ECO:0000313" key="2">
    <source>
        <dbReference type="EMBL" id="AKQ67038.1"/>
    </source>
</evidence>
<dbReference type="PATRIC" id="fig|1297742.4.peg.3991"/>
<feature type="compositionally biased region" description="Low complexity" evidence="1">
    <location>
        <begin position="319"/>
        <end position="347"/>
    </location>
</feature>
<feature type="compositionally biased region" description="Polar residues" evidence="1">
    <location>
        <begin position="351"/>
        <end position="360"/>
    </location>
</feature>
<feature type="compositionally biased region" description="Low complexity" evidence="1">
    <location>
        <begin position="267"/>
        <end position="287"/>
    </location>
</feature>
<organism evidence="2 3">
    <name type="scientific">Pseudomyxococcus hansupus</name>
    <dbReference type="NCBI Taxonomy" id="1297742"/>
    <lineage>
        <taxon>Bacteria</taxon>
        <taxon>Pseudomonadati</taxon>
        <taxon>Myxococcota</taxon>
        <taxon>Myxococcia</taxon>
        <taxon>Myxococcales</taxon>
        <taxon>Cystobacterineae</taxon>
        <taxon>Myxococcaceae</taxon>
        <taxon>Pseudomyxococcus</taxon>
    </lineage>
</organism>
<feature type="compositionally biased region" description="Polar residues" evidence="1">
    <location>
        <begin position="423"/>
        <end position="437"/>
    </location>
</feature>
<feature type="compositionally biased region" description="Polar residues" evidence="1">
    <location>
        <begin position="539"/>
        <end position="548"/>
    </location>
</feature>
<feature type="compositionally biased region" description="Low complexity" evidence="1">
    <location>
        <begin position="475"/>
        <end position="485"/>
    </location>
</feature>
<feature type="compositionally biased region" description="Low complexity" evidence="1">
    <location>
        <begin position="300"/>
        <end position="312"/>
    </location>
</feature>
<keyword evidence="3" id="KW-1185">Reference proteome</keyword>
<dbReference type="AlphaFoldDB" id="A0A0H4WZK3"/>
<dbReference type="Proteomes" id="UP000009026">
    <property type="component" value="Chromosome"/>
</dbReference>
<feature type="compositionally biased region" description="Polar residues" evidence="1">
    <location>
        <begin position="451"/>
        <end position="461"/>
    </location>
</feature>